<evidence type="ECO:0000256" key="1">
    <source>
        <dbReference type="SAM" id="MobiDB-lite"/>
    </source>
</evidence>
<dbReference type="KEGG" id="hdf:AArcSl_2277"/>
<dbReference type="RefSeq" id="WP_119819228.1">
    <property type="nucleotide sequence ID" value="NZ_CP025066.1"/>
</dbReference>
<dbReference type="AlphaFoldDB" id="A0A343TLC9"/>
<name>A0A343TLC9_9EURY</name>
<dbReference type="OrthoDB" id="204433at2157"/>
<dbReference type="EMBL" id="CP025066">
    <property type="protein sequence ID" value="AUX09901.1"/>
    <property type="molecule type" value="Genomic_DNA"/>
</dbReference>
<dbReference type="GeneID" id="37878632"/>
<accession>A0A343TLC9</accession>
<evidence type="ECO:0000313" key="2">
    <source>
        <dbReference type="EMBL" id="AUX09901.1"/>
    </source>
</evidence>
<sequence length="59" mass="6512">MRTRDVPEGDATDGSEGREPTETAPEICTVRTAPGRLLFSETDNPDGWIATDYTVDLER</sequence>
<gene>
    <name evidence="2" type="ORF">AArcSl_2277</name>
</gene>
<evidence type="ECO:0000313" key="3">
    <source>
        <dbReference type="Proteomes" id="UP000263012"/>
    </source>
</evidence>
<organism evidence="2 3">
    <name type="scientific">Halalkaliarchaeum desulfuricum</name>
    <dbReference type="NCBI Taxonomy" id="2055893"/>
    <lineage>
        <taxon>Archaea</taxon>
        <taxon>Methanobacteriati</taxon>
        <taxon>Methanobacteriota</taxon>
        <taxon>Stenosarchaea group</taxon>
        <taxon>Halobacteria</taxon>
        <taxon>Halobacteriales</taxon>
        <taxon>Haloferacaceae</taxon>
        <taxon>Halalkaliarchaeum</taxon>
    </lineage>
</organism>
<keyword evidence="3" id="KW-1185">Reference proteome</keyword>
<proteinExistence type="predicted"/>
<feature type="region of interest" description="Disordered" evidence="1">
    <location>
        <begin position="1"/>
        <end position="29"/>
    </location>
</feature>
<dbReference type="Proteomes" id="UP000263012">
    <property type="component" value="Chromosome"/>
</dbReference>
<protein>
    <submittedName>
        <fullName evidence="2">Uncharacterized protein</fullName>
    </submittedName>
</protein>
<reference evidence="3" key="1">
    <citation type="submission" date="2017-11" db="EMBL/GenBank/DDBJ databases">
        <title>Phenotypic and genomic properties of facultatively anaerobic sulfur-reducing natronoarchaea from hypersaline soda lakes.</title>
        <authorList>
            <person name="Sorokin D.Y."/>
            <person name="Kublanov I.V."/>
            <person name="Roman P."/>
            <person name="Sinninghe Damste J.S."/>
            <person name="Golyshin P.N."/>
            <person name="Rojo D."/>
            <person name="Ciordia S."/>
            <person name="Mena M.D.C."/>
            <person name="Ferrer M."/>
            <person name="Messina E."/>
            <person name="Smedile F."/>
            <person name="La Spada G."/>
            <person name="La Cono V."/>
            <person name="Yakimov M.M."/>
        </authorList>
    </citation>
    <scope>NUCLEOTIDE SEQUENCE [LARGE SCALE GENOMIC DNA]</scope>
    <source>
        <strain evidence="3">AArc-Sl</strain>
    </source>
</reference>